<gene>
    <name evidence="1" type="ORF">GCM10007933_31630</name>
</gene>
<reference evidence="2" key="1">
    <citation type="journal article" date="2019" name="Int. J. Syst. Evol. Microbiol.">
        <title>The Global Catalogue of Microorganisms (GCM) 10K type strain sequencing project: providing services to taxonomists for standard genome sequencing and annotation.</title>
        <authorList>
            <consortium name="The Broad Institute Genomics Platform"/>
            <consortium name="The Broad Institute Genome Sequencing Center for Infectious Disease"/>
            <person name="Wu L."/>
            <person name="Ma J."/>
        </authorList>
    </citation>
    <scope>NUCLEOTIDE SEQUENCE [LARGE SCALE GENOMIC DNA]</scope>
    <source>
        <strain evidence="2">NBRC 102407</strain>
    </source>
</reference>
<keyword evidence="2" id="KW-1185">Reference proteome</keyword>
<comment type="caution">
    <text evidence="1">The sequence shown here is derived from an EMBL/GenBank/DDBJ whole genome shotgun (WGS) entry which is preliminary data.</text>
</comment>
<sequence>MGYHHIHRYRIAFVDCDPAQIVHFSNYFRWFDTASREFFTACGVPSWRDTERGSGLIGTPLVDAQASFRNPATYGEDIEIESWVDRWSGKSFVMRHVARRGDTVLAEGREVRVFAVRDSVDPPVIRAVAVPAGIRAMCGD</sequence>
<accession>A0ABQ6FDJ9</accession>
<organism evidence="1 2">
    <name type="scientific">Zoogloea oryzae</name>
    <dbReference type="NCBI Taxonomy" id="310767"/>
    <lineage>
        <taxon>Bacteria</taxon>
        <taxon>Pseudomonadati</taxon>
        <taxon>Pseudomonadota</taxon>
        <taxon>Betaproteobacteria</taxon>
        <taxon>Rhodocyclales</taxon>
        <taxon>Zoogloeaceae</taxon>
        <taxon>Zoogloea</taxon>
    </lineage>
</organism>
<dbReference type="EMBL" id="BSPX01000057">
    <property type="protein sequence ID" value="GLT23695.1"/>
    <property type="molecule type" value="Genomic_DNA"/>
</dbReference>
<dbReference type="CDD" id="cd00586">
    <property type="entry name" value="4HBT"/>
    <property type="match status" value="1"/>
</dbReference>
<proteinExistence type="predicted"/>
<name>A0ABQ6FDJ9_9RHOO</name>
<dbReference type="Pfam" id="PF13279">
    <property type="entry name" value="4HBT_2"/>
    <property type="match status" value="1"/>
</dbReference>
<dbReference type="RefSeq" id="WP_284188880.1">
    <property type="nucleotide sequence ID" value="NZ_BSPX01000057.1"/>
</dbReference>
<evidence type="ECO:0000313" key="1">
    <source>
        <dbReference type="EMBL" id="GLT23695.1"/>
    </source>
</evidence>
<dbReference type="InterPro" id="IPR029069">
    <property type="entry name" value="HotDog_dom_sf"/>
</dbReference>
<evidence type="ECO:0000313" key="2">
    <source>
        <dbReference type="Proteomes" id="UP001157167"/>
    </source>
</evidence>
<dbReference type="SUPFAM" id="SSF54637">
    <property type="entry name" value="Thioesterase/thiol ester dehydrase-isomerase"/>
    <property type="match status" value="1"/>
</dbReference>
<dbReference type="Proteomes" id="UP001157167">
    <property type="component" value="Unassembled WGS sequence"/>
</dbReference>
<dbReference type="Gene3D" id="3.10.129.10">
    <property type="entry name" value="Hotdog Thioesterase"/>
    <property type="match status" value="1"/>
</dbReference>
<protein>
    <submittedName>
        <fullName evidence="1">4-hydroxybenzoyl-CoA thioesterase</fullName>
    </submittedName>
</protein>